<comment type="caution">
    <text evidence="1">The sequence shown here is derived from an EMBL/GenBank/DDBJ whole genome shotgun (WGS) entry which is preliminary data.</text>
</comment>
<dbReference type="EMBL" id="CM034387">
    <property type="protein sequence ID" value="KAJ0183985.1"/>
    <property type="molecule type" value="Genomic_DNA"/>
</dbReference>
<name>A0ACC1DJM0_9NEOP</name>
<protein>
    <submittedName>
        <fullName evidence="1">Uncharacterized protein</fullName>
    </submittedName>
</protein>
<accession>A0ACC1DJM0</accession>
<evidence type="ECO:0000313" key="2">
    <source>
        <dbReference type="Proteomes" id="UP000824533"/>
    </source>
</evidence>
<reference evidence="1 2" key="1">
    <citation type="journal article" date="2021" name="Front. Genet.">
        <title>Chromosome-Level Genome Assembly Reveals Significant Gene Expansion in the Toll and IMD Signaling Pathways of Dendrolimus kikuchii.</title>
        <authorList>
            <person name="Zhou J."/>
            <person name="Wu P."/>
            <person name="Xiong Z."/>
            <person name="Liu N."/>
            <person name="Zhao N."/>
            <person name="Ji M."/>
            <person name="Qiu Y."/>
            <person name="Yang B."/>
        </authorList>
    </citation>
    <scope>NUCLEOTIDE SEQUENCE [LARGE SCALE GENOMIC DNA]</scope>
    <source>
        <strain evidence="1">Ann1</strain>
    </source>
</reference>
<proteinExistence type="predicted"/>
<organism evidence="1 2">
    <name type="scientific">Dendrolimus kikuchii</name>
    <dbReference type="NCBI Taxonomy" id="765133"/>
    <lineage>
        <taxon>Eukaryota</taxon>
        <taxon>Metazoa</taxon>
        <taxon>Ecdysozoa</taxon>
        <taxon>Arthropoda</taxon>
        <taxon>Hexapoda</taxon>
        <taxon>Insecta</taxon>
        <taxon>Pterygota</taxon>
        <taxon>Neoptera</taxon>
        <taxon>Endopterygota</taxon>
        <taxon>Lepidoptera</taxon>
        <taxon>Glossata</taxon>
        <taxon>Ditrysia</taxon>
        <taxon>Bombycoidea</taxon>
        <taxon>Lasiocampidae</taxon>
        <taxon>Dendrolimus</taxon>
    </lineage>
</organism>
<evidence type="ECO:0000313" key="1">
    <source>
        <dbReference type="EMBL" id="KAJ0183985.1"/>
    </source>
</evidence>
<dbReference type="Proteomes" id="UP000824533">
    <property type="component" value="Linkage Group LG01"/>
</dbReference>
<gene>
    <name evidence="1" type="ORF">K1T71_000408</name>
</gene>
<keyword evidence="2" id="KW-1185">Reference proteome</keyword>
<sequence>MNRSRVKNFSVYSILLLIFFIVCQTHANNEEYTLIVTTGSYKLNQHDVYTLDRERRGVPAGVVLEAPSTIQAPTGTPSSPATPAIVVSTTKTTDNGLKTTTSVPGPTPVVSVTQTPLLGENGTGILKRNSTAPKVSDPIDPDDSILDVFKETPKTIMTEHHLQNLTIDTNGFYNISVINKLDYFTQFWSIITKRRAYVHDMLSDSYRRATTIPLKFSFPFYGHLIQNVTVATGGFLYIGEHIHNWLAATQYIAPLMCNFDTTNDSSSVIKLSDDGEKFTVFWENVKLLEDQTKKFTFSVTLFKNGDIVFAYKKIPVDIGQIADSAHPVKIGISDAYLTDNIAYHVRSKIVYEYNRVSLKDYVITNNTIIRLTALPTCLQYNNCYDCVNHDTYFNCTWCPQIQKCSSGTDRNKQNWDQRKCNKTAITHESRCPVSPVEHLEPYLKHCNTTYIVDTEISNTTETIIKTVPYSKSNEAVTPNKTFASLEPTQESHSSSIGGIVALFLVLTIVSSLIAWVLYAFKNPHTRSGQLLIRYRPSQWNWRRGEARYTAATIHM</sequence>